<reference evidence="1 2" key="1">
    <citation type="submission" date="2020-09" db="EMBL/GenBank/DDBJ databases">
        <title>Paenibacillus sp. CAU 1523 isolated from sand of Haeundae Beach.</title>
        <authorList>
            <person name="Kim W."/>
        </authorList>
    </citation>
    <scope>NUCLEOTIDE SEQUENCE [LARGE SCALE GENOMIC DNA]</scope>
    <source>
        <strain evidence="1 2">CAU 1523</strain>
    </source>
</reference>
<evidence type="ECO:0000313" key="2">
    <source>
        <dbReference type="Proteomes" id="UP000634529"/>
    </source>
</evidence>
<dbReference type="RefSeq" id="WP_192025778.1">
    <property type="nucleotide sequence ID" value="NZ_JACYTN010000011.1"/>
</dbReference>
<dbReference type="Proteomes" id="UP000634529">
    <property type="component" value="Unassembled WGS sequence"/>
</dbReference>
<protein>
    <submittedName>
        <fullName evidence="1">Uncharacterized protein</fullName>
    </submittedName>
</protein>
<keyword evidence="2" id="KW-1185">Reference proteome</keyword>
<proteinExistence type="predicted"/>
<gene>
    <name evidence="1" type="ORF">IFO66_14195</name>
</gene>
<name>A0ABR9AZF0_9BACL</name>
<dbReference type="EMBL" id="JACYTN010000011">
    <property type="protein sequence ID" value="MBD8499443.1"/>
    <property type="molecule type" value="Genomic_DNA"/>
</dbReference>
<evidence type="ECO:0000313" key="1">
    <source>
        <dbReference type="EMBL" id="MBD8499443.1"/>
    </source>
</evidence>
<comment type="caution">
    <text evidence="1">The sequence shown here is derived from an EMBL/GenBank/DDBJ whole genome shotgun (WGS) entry which is preliminary data.</text>
</comment>
<sequence length="105" mass="11701">MDEGRWRNLYSFICLILVADALTPPELEQGLVRFGISYLQGAVLGDEIQIHRAQIPNGENENALNMTDLTTACFITGQTVEGKRYFDAYVQLAASMLVLAAYERS</sequence>
<accession>A0ABR9AZF0</accession>
<organism evidence="1 2">
    <name type="scientific">Paenibacillus arenosi</name>
    <dbReference type="NCBI Taxonomy" id="2774142"/>
    <lineage>
        <taxon>Bacteria</taxon>
        <taxon>Bacillati</taxon>
        <taxon>Bacillota</taxon>
        <taxon>Bacilli</taxon>
        <taxon>Bacillales</taxon>
        <taxon>Paenibacillaceae</taxon>
        <taxon>Paenibacillus</taxon>
    </lineage>
</organism>